<evidence type="ECO:0000313" key="2">
    <source>
        <dbReference type="EMBL" id="KZV80093.1"/>
    </source>
</evidence>
<evidence type="ECO:0000313" key="3">
    <source>
        <dbReference type="Proteomes" id="UP000077266"/>
    </source>
</evidence>
<dbReference type="InParanoid" id="A0A165B8Y0"/>
<protein>
    <submittedName>
        <fullName evidence="2">Uncharacterized protein</fullName>
    </submittedName>
</protein>
<feature type="region of interest" description="Disordered" evidence="1">
    <location>
        <begin position="96"/>
        <end position="227"/>
    </location>
</feature>
<evidence type="ECO:0000256" key="1">
    <source>
        <dbReference type="SAM" id="MobiDB-lite"/>
    </source>
</evidence>
<name>A0A165B8Y0_EXIGL</name>
<proteinExistence type="predicted"/>
<feature type="compositionally biased region" description="Low complexity" evidence="1">
    <location>
        <begin position="209"/>
        <end position="220"/>
    </location>
</feature>
<gene>
    <name evidence="2" type="ORF">EXIGLDRAFT_436121</name>
</gene>
<accession>A0A165B8Y0</accession>
<feature type="compositionally biased region" description="Basic and acidic residues" evidence="1">
    <location>
        <begin position="128"/>
        <end position="138"/>
    </location>
</feature>
<keyword evidence="3" id="KW-1185">Reference proteome</keyword>
<organism evidence="2 3">
    <name type="scientific">Exidia glandulosa HHB12029</name>
    <dbReference type="NCBI Taxonomy" id="1314781"/>
    <lineage>
        <taxon>Eukaryota</taxon>
        <taxon>Fungi</taxon>
        <taxon>Dikarya</taxon>
        <taxon>Basidiomycota</taxon>
        <taxon>Agaricomycotina</taxon>
        <taxon>Agaricomycetes</taxon>
        <taxon>Auriculariales</taxon>
        <taxon>Exidiaceae</taxon>
        <taxon>Exidia</taxon>
    </lineage>
</organism>
<sequence>MRRHRCRPWVESEQVRKQKGKIGRMRVLGHTAFRLPVLFPRHRPRGRARMLATPSRDDRGAIRLAQNAFNGIGKQPPSLRDASNSNTQERTQNAFKALTVGSSLSPSRKSRFGGEMTSTSTTSGSTSDGERLEPEPSNKKAWSGNPTPISAPTRMAPMPERALLPVGSGQQRPTGTRKSQTFRAPVETWRANNGAPRKIQKTVHGEDAPSSSRRQSTSTPKPAQVITIDDDDDDDVVQAVQNRTHTLLGVTPKSPFKDPTPAVTAGVKRPAPSTGTLDEDPIVADEDDDLIIVGGPSTSMRRQSTPDPRGTVVRDTVQKLEALPRAASANLRRVDFDKLQTQNGKKGGLASKMKKKETSASTPASAAPAPALSIEDTLFEGNKASDKSLKQRSSSDPDLQRVWGSAMNLPKHINKLPPAVDFAAKEKDRAAMAKRRERFGSVEKDKEKEPSRVRRSSMNPYGAAAPTVNGRALAPPKSRQPSHGPIPLEALCVGDAAEPGMELMFSVDADGKTLRVLGITEDDEAKEMMWLKVDEIKEVEVRACSYFLHPTHLVCST</sequence>
<feature type="compositionally biased region" description="Polar residues" evidence="1">
    <location>
        <begin position="168"/>
        <end position="182"/>
    </location>
</feature>
<feature type="compositionally biased region" description="Basic and acidic residues" evidence="1">
    <location>
        <begin position="438"/>
        <end position="452"/>
    </location>
</feature>
<reference evidence="2 3" key="1">
    <citation type="journal article" date="2016" name="Mol. Biol. Evol.">
        <title>Comparative Genomics of Early-Diverging Mushroom-Forming Fungi Provides Insights into the Origins of Lignocellulose Decay Capabilities.</title>
        <authorList>
            <person name="Nagy L.G."/>
            <person name="Riley R."/>
            <person name="Tritt A."/>
            <person name="Adam C."/>
            <person name="Daum C."/>
            <person name="Floudas D."/>
            <person name="Sun H."/>
            <person name="Yadav J.S."/>
            <person name="Pangilinan J."/>
            <person name="Larsson K.H."/>
            <person name="Matsuura K."/>
            <person name="Barry K."/>
            <person name="Labutti K."/>
            <person name="Kuo R."/>
            <person name="Ohm R.A."/>
            <person name="Bhattacharya S.S."/>
            <person name="Shirouzu T."/>
            <person name="Yoshinaga Y."/>
            <person name="Martin F.M."/>
            <person name="Grigoriev I.V."/>
            <person name="Hibbett D.S."/>
        </authorList>
    </citation>
    <scope>NUCLEOTIDE SEQUENCE [LARGE SCALE GENOMIC DNA]</scope>
    <source>
        <strain evidence="2 3">HHB12029</strain>
    </source>
</reference>
<feature type="compositionally biased region" description="Low complexity" evidence="1">
    <location>
        <begin position="117"/>
        <end position="127"/>
    </location>
</feature>
<feature type="region of interest" description="Disordered" evidence="1">
    <location>
        <begin position="337"/>
        <end position="372"/>
    </location>
</feature>
<feature type="compositionally biased region" description="Low complexity" evidence="1">
    <location>
        <begin position="359"/>
        <end position="371"/>
    </location>
</feature>
<dbReference type="EMBL" id="KV426523">
    <property type="protein sequence ID" value="KZV80093.1"/>
    <property type="molecule type" value="Genomic_DNA"/>
</dbReference>
<feature type="compositionally biased region" description="Polar residues" evidence="1">
    <location>
        <begin position="96"/>
        <end position="107"/>
    </location>
</feature>
<dbReference type="Proteomes" id="UP000077266">
    <property type="component" value="Unassembled WGS sequence"/>
</dbReference>
<dbReference type="AlphaFoldDB" id="A0A165B8Y0"/>
<feature type="region of interest" description="Disordered" evidence="1">
    <location>
        <begin position="427"/>
        <end position="485"/>
    </location>
</feature>
<feature type="region of interest" description="Disordered" evidence="1">
    <location>
        <begin position="249"/>
        <end position="281"/>
    </location>
</feature>